<name>A0ABW8YVB9_9FLAO</name>
<keyword evidence="2 5" id="KW-0812">Transmembrane</keyword>
<evidence type="ECO:0000313" key="6">
    <source>
        <dbReference type="EMBL" id="MFL9844194.1"/>
    </source>
</evidence>
<accession>A0ABW8YVB9</accession>
<feature type="transmembrane region" description="Helical" evidence="5">
    <location>
        <begin position="101"/>
        <end position="119"/>
    </location>
</feature>
<keyword evidence="4 5" id="KW-0472">Membrane</keyword>
<reference evidence="6 7" key="1">
    <citation type="submission" date="2024-06" db="EMBL/GenBank/DDBJ databases">
        <authorList>
            <person name="Kaempfer P."/>
            <person name="Viver T."/>
        </authorList>
    </citation>
    <scope>NUCLEOTIDE SEQUENCE [LARGE SCALE GENOMIC DNA]</scope>
    <source>
        <strain evidence="6 7">ST-119</strain>
    </source>
</reference>
<feature type="transmembrane region" description="Helical" evidence="5">
    <location>
        <begin position="48"/>
        <end position="70"/>
    </location>
</feature>
<organism evidence="6 7">
    <name type="scientific">Flavobacterium rhizosphaerae</name>
    <dbReference type="NCBI Taxonomy" id="3163298"/>
    <lineage>
        <taxon>Bacteria</taxon>
        <taxon>Pseudomonadati</taxon>
        <taxon>Bacteroidota</taxon>
        <taxon>Flavobacteriia</taxon>
        <taxon>Flavobacteriales</taxon>
        <taxon>Flavobacteriaceae</taxon>
        <taxon>Flavobacterium</taxon>
    </lineage>
</organism>
<dbReference type="Proteomes" id="UP001629156">
    <property type="component" value="Unassembled WGS sequence"/>
</dbReference>
<dbReference type="EMBL" id="JBELPZ010000005">
    <property type="protein sequence ID" value="MFL9844194.1"/>
    <property type="molecule type" value="Genomic_DNA"/>
</dbReference>
<dbReference type="Pfam" id="PF07681">
    <property type="entry name" value="DoxX"/>
    <property type="match status" value="1"/>
</dbReference>
<protein>
    <submittedName>
        <fullName evidence="6">DoxX family membrane protein</fullName>
    </submittedName>
</protein>
<comment type="subcellular location">
    <subcellularLocation>
        <location evidence="1">Membrane</location>
        <topology evidence="1">Multi-pass membrane protein</topology>
    </subcellularLocation>
</comment>
<evidence type="ECO:0000313" key="7">
    <source>
        <dbReference type="Proteomes" id="UP001629156"/>
    </source>
</evidence>
<evidence type="ECO:0000256" key="3">
    <source>
        <dbReference type="ARBA" id="ARBA00022989"/>
    </source>
</evidence>
<proteinExistence type="predicted"/>
<gene>
    <name evidence="6" type="ORF">ABS766_07165</name>
</gene>
<dbReference type="InterPro" id="IPR032808">
    <property type="entry name" value="DoxX"/>
</dbReference>
<sequence>MMKPLPYLLLRLLAGMSLFGHGLVRMPKLMEFSNWMTAQFAQSMLPQILVKPFSYILPFAELLTGFLLLIGLFTKQAVVAGAIIMMVLIFGSAMLEQWDAIPSQLIHGAILVCLLQYIASNHYSIDYKYNL</sequence>
<keyword evidence="3 5" id="KW-1133">Transmembrane helix</keyword>
<evidence type="ECO:0000256" key="5">
    <source>
        <dbReference type="SAM" id="Phobius"/>
    </source>
</evidence>
<feature type="transmembrane region" description="Helical" evidence="5">
    <location>
        <begin position="77"/>
        <end position="95"/>
    </location>
</feature>
<evidence type="ECO:0000256" key="2">
    <source>
        <dbReference type="ARBA" id="ARBA00022692"/>
    </source>
</evidence>
<comment type="caution">
    <text evidence="6">The sequence shown here is derived from an EMBL/GenBank/DDBJ whole genome shotgun (WGS) entry which is preliminary data.</text>
</comment>
<evidence type="ECO:0000256" key="1">
    <source>
        <dbReference type="ARBA" id="ARBA00004141"/>
    </source>
</evidence>
<dbReference type="RefSeq" id="WP_408084447.1">
    <property type="nucleotide sequence ID" value="NZ_JBELPZ010000005.1"/>
</dbReference>
<evidence type="ECO:0000256" key="4">
    <source>
        <dbReference type="ARBA" id="ARBA00023136"/>
    </source>
</evidence>
<keyword evidence="7" id="KW-1185">Reference proteome</keyword>